<dbReference type="RefSeq" id="WP_008860172.1">
    <property type="nucleotide sequence ID" value="NZ_JH591188.1"/>
</dbReference>
<dbReference type="OrthoDB" id="9810361at2"/>
<name>H1D240_9FIRM</name>
<accession>H1D240</accession>
<gene>
    <name evidence="1" type="ORF">HMPREF9453_01678</name>
</gene>
<comment type="caution">
    <text evidence="1">The sequence shown here is derived from an EMBL/GenBank/DDBJ whole genome shotgun (WGS) entry which is preliminary data.</text>
</comment>
<dbReference type="HOGENOM" id="CLU_169583_0_0_9"/>
<dbReference type="Proteomes" id="UP000003277">
    <property type="component" value="Unassembled WGS sequence"/>
</dbReference>
<dbReference type="AlphaFoldDB" id="H1D240"/>
<proteinExistence type="predicted"/>
<dbReference type="EMBL" id="ADLT01000053">
    <property type="protein sequence ID" value="EHO62388.1"/>
    <property type="molecule type" value="Genomic_DNA"/>
</dbReference>
<dbReference type="STRING" id="742743.HMPREF9453_01678"/>
<evidence type="ECO:0000313" key="1">
    <source>
        <dbReference type="EMBL" id="EHO62388.1"/>
    </source>
</evidence>
<protein>
    <recommendedName>
        <fullName evidence="3">YkgJ family cysteine cluster protein</fullName>
    </recommendedName>
</protein>
<evidence type="ECO:0008006" key="3">
    <source>
        <dbReference type="Google" id="ProtNLM"/>
    </source>
</evidence>
<reference evidence="1 2" key="1">
    <citation type="submission" date="2011-11" db="EMBL/GenBank/DDBJ databases">
        <title>The Genome Sequence of Dialister succinatiphilus YIT 11850.</title>
        <authorList>
            <consortium name="The Broad Institute Genome Sequencing Platform"/>
            <person name="Earl A."/>
            <person name="Ward D."/>
            <person name="Feldgarden M."/>
            <person name="Gevers D."/>
            <person name="Morotomi M."/>
            <person name="Young S.K."/>
            <person name="Zeng Q."/>
            <person name="Gargeya S."/>
            <person name="Fitzgerald M."/>
            <person name="Haas B."/>
            <person name="Abouelleil A."/>
            <person name="Alvarado L."/>
            <person name="Arachchi H.M."/>
            <person name="Berlin A."/>
            <person name="Brown A."/>
            <person name="Chapman S.B."/>
            <person name="Dunbar C."/>
            <person name="Gearin G."/>
            <person name="Goldberg J."/>
            <person name="Griggs A."/>
            <person name="Gujja S."/>
            <person name="Heiman D."/>
            <person name="Howarth C."/>
            <person name="Lui A."/>
            <person name="MacDonald P.J.P."/>
            <person name="Montmayeur A."/>
            <person name="Murphy C."/>
            <person name="Neiman D."/>
            <person name="Pearson M."/>
            <person name="Priest M."/>
            <person name="Roberts A."/>
            <person name="Saif S."/>
            <person name="Shea T."/>
            <person name="Sisk P."/>
            <person name="Stolte C."/>
            <person name="Sykes S."/>
            <person name="Wortman J."/>
            <person name="Nusbaum C."/>
            <person name="Birren B."/>
        </authorList>
    </citation>
    <scope>NUCLEOTIDE SEQUENCE [LARGE SCALE GENOMIC DNA]</scope>
    <source>
        <strain evidence="1 2">YIT 11850</strain>
    </source>
</reference>
<evidence type="ECO:0000313" key="2">
    <source>
        <dbReference type="Proteomes" id="UP000003277"/>
    </source>
</evidence>
<dbReference type="PATRIC" id="fig|742743.3.peg.1705"/>
<keyword evidence="2" id="KW-1185">Reference proteome</keyword>
<sequence>MDFPCLACGLCCEKARYVKELRPFFDEKGQCSFYDRKSRKCRIYDCRPAICHTKVMYEKRFRAFMTEKDYILANLSVCLALNRAAGNRDNEERIRNIMEEIEERAD</sequence>
<organism evidence="1 2">
    <name type="scientific">Dialister succinatiphilus YIT 11850</name>
    <dbReference type="NCBI Taxonomy" id="742743"/>
    <lineage>
        <taxon>Bacteria</taxon>
        <taxon>Bacillati</taxon>
        <taxon>Bacillota</taxon>
        <taxon>Negativicutes</taxon>
        <taxon>Veillonellales</taxon>
        <taxon>Veillonellaceae</taxon>
        <taxon>Dialister</taxon>
    </lineage>
</organism>